<dbReference type="SUPFAM" id="SSF53474">
    <property type="entry name" value="alpha/beta-Hydrolases"/>
    <property type="match status" value="1"/>
</dbReference>
<dbReference type="RefSeq" id="XP_016620730.1">
    <property type="nucleotide sequence ID" value="XM_016763117.1"/>
</dbReference>
<keyword evidence="5" id="KW-1185">Reference proteome</keyword>
<feature type="domain" description="AB hydrolase-1" evidence="3">
    <location>
        <begin position="43"/>
        <end position="138"/>
    </location>
</feature>
<evidence type="ECO:0000259" key="3">
    <source>
        <dbReference type="Pfam" id="PF00561"/>
    </source>
</evidence>
<dbReference type="HOGENOM" id="CLU_020336_7_1_1"/>
<dbReference type="GO" id="GO:0016787">
    <property type="term" value="F:hydrolase activity"/>
    <property type="evidence" value="ECO:0007669"/>
    <property type="project" value="UniProtKB-KW"/>
</dbReference>
<dbReference type="Pfam" id="PF00561">
    <property type="entry name" value="Abhydrolase_1"/>
    <property type="match status" value="1"/>
</dbReference>
<dbReference type="EMBL" id="KN846986">
    <property type="protein sequence ID" value="KIW94061.1"/>
    <property type="molecule type" value="Genomic_DNA"/>
</dbReference>
<dbReference type="InterPro" id="IPR000073">
    <property type="entry name" value="AB_hydrolase_1"/>
</dbReference>
<dbReference type="InterPro" id="IPR029058">
    <property type="entry name" value="AB_hydrolase_fold"/>
</dbReference>
<dbReference type="Proteomes" id="UP000053789">
    <property type="component" value="Unassembled WGS sequence"/>
</dbReference>
<organism evidence="4 5">
    <name type="scientific">Cladophialophora bantiana (strain ATCC 10958 / CBS 173.52 / CDC B-1940 / NIH 8579)</name>
    <name type="common">Xylohypha bantiana</name>
    <dbReference type="NCBI Taxonomy" id="1442370"/>
    <lineage>
        <taxon>Eukaryota</taxon>
        <taxon>Fungi</taxon>
        <taxon>Dikarya</taxon>
        <taxon>Ascomycota</taxon>
        <taxon>Pezizomycotina</taxon>
        <taxon>Eurotiomycetes</taxon>
        <taxon>Chaetothyriomycetidae</taxon>
        <taxon>Chaetothyriales</taxon>
        <taxon>Herpotrichiellaceae</taxon>
        <taxon>Cladophialophora</taxon>
    </lineage>
</organism>
<reference evidence="4" key="1">
    <citation type="submission" date="2015-01" db="EMBL/GenBank/DDBJ databases">
        <title>The Genome Sequence of Cladophialophora bantiana CBS 173.52.</title>
        <authorList>
            <consortium name="The Broad Institute Genomics Platform"/>
            <person name="Cuomo C."/>
            <person name="de Hoog S."/>
            <person name="Gorbushina A."/>
            <person name="Stielow B."/>
            <person name="Teixiera M."/>
            <person name="Abouelleil A."/>
            <person name="Chapman S.B."/>
            <person name="Priest M."/>
            <person name="Young S.K."/>
            <person name="Wortman J."/>
            <person name="Nusbaum C."/>
            <person name="Birren B."/>
        </authorList>
    </citation>
    <scope>NUCLEOTIDE SEQUENCE [LARGE SCALE GENOMIC DNA]</scope>
    <source>
        <strain evidence="4">CBS 173.52</strain>
    </source>
</reference>
<proteinExistence type="inferred from homology"/>
<dbReference type="Gene3D" id="3.40.50.1820">
    <property type="entry name" value="alpha/beta hydrolase"/>
    <property type="match status" value="1"/>
</dbReference>
<dbReference type="InterPro" id="IPR000639">
    <property type="entry name" value="Epox_hydrolase-like"/>
</dbReference>
<keyword evidence="1" id="KW-0378">Hydrolase</keyword>
<comment type="similarity">
    <text evidence="2">Belongs to the AB hydrolase superfamily. Epoxide hydrolase family.</text>
</comment>
<dbReference type="PANTHER" id="PTHR43329">
    <property type="entry name" value="EPOXIDE HYDROLASE"/>
    <property type="match status" value="1"/>
</dbReference>
<protein>
    <recommendedName>
        <fullName evidence="3">AB hydrolase-1 domain-containing protein</fullName>
    </recommendedName>
</protein>
<name>A0A0D2EW64_CLAB1</name>
<dbReference type="GeneID" id="27698305"/>
<sequence>MAAEAVAQTSQLFSSLRLARNVTKTSSGSEVVSYISDLGPDSPILTLIHGYPQSAYEWRHVVPLLQGKFSLFVPELPGYGTSTPIRDPASNTKRAVGTALLEALADVFQTKTASSPRRIILGGHDRGARISHRLSVDFSHPHQSSPNLYKDLNLTILGTILLDIVPTKEQWTAFSDPAISQGYFHWPLLANADLATEMISAFGGANWAKGAHTRISGPNPKSLERIVSQNALDVYGGLFSERETIYYSCLDYAAGAAPEATEQDEDQKAGRKVGVPLLVMFSKAKLGARIDVEGVWKGWVAEGVDYEGYGVGDGYGHYLPEEAFEVVAEKVSAFIKKVT</sequence>
<gene>
    <name evidence="4" type="ORF">Z519_05377</name>
</gene>
<evidence type="ECO:0000256" key="2">
    <source>
        <dbReference type="ARBA" id="ARBA00038334"/>
    </source>
</evidence>
<dbReference type="OrthoDB" id="284184at2759"/>
<dbReference type="PRINTS" id="PR00412">
    <property type="entry name" value="EPOXHYDRLASE"/>
</dbReference>
<dbReference type="AlphaFoldDB" id="A0A0D2EW64"/>
<evidence type="ECO:0000256" key="1">
    <source>
        <dbReference type="ARBA" id="ARBA00022801"/>
    </source>
</evidence>
<evidence type="ECO:0000313" key="4">
    <source>
        <dbReference type="EMBL" id="KIW94061.1"/>
    </source>
</evidence>
<evidence type="ECO:0000313" key="5">
    <source>
        <dbReference type="Proteomes" id="UP000053789"/>
    </source>
</evidence>
<accession>A0A0D2EW64</accession>